<keyword evidence="4" id="KW-1185">Reference proteome</keyword>
<dbReference type="Proteomes" id="UP000278962">
    <property type="component" value="Unassembled WGS sequence"/>
</dbReference>
<evidence type="ECO:0000256" key="2">
    <source>
        <dbReference type="SAM" id="SignalP"/>
    </source>
</evidence>
<evidence type="ECO:0000313" key="4">
    <source>
        <dbReference type="Proteomes" id="UP000278962"/>
    </source>
</evidence>
<protein>
    <recommendedName>
        <fullName evidence="5">Autotransporter-associated beta strand protein</fullName>
    </recommendedName>
</protein>
<feature type="region of interest" description="Disordered" evidence="1">
    <location>
        <begin position="1260"/>
        <end position="1301"/>
    </location>
</feature>
<dbReference type="EMBL" id="RBIL01000001">
    <property type="protein sequence ID" value="RKQ90419.1"/>
    <property type="molecule type" value="Genomic_DNA"/>
</dbReference>
<evidence type="ECO:0000313" key="3">
    <source>
        <dbReference type="EMBL" id="RKQ90419.1"/>
    </source>
</evidence>
<dbReference type="RefSeq" id="WP_121246973.1">
    <property type="nucleotide sequence ID" value="NZ_RBIL01000001.1"/>
</dbReference>
<organism evidence="3 4">
    <name type="scientific">Solirubrobacter pauli</name>
    <dbReference type="NCBI Taxonomy" id="166793"/>
    <lineage>
        <taxon>Bacteria</taxon>
        <taxon>Bacillati</taxon>
        <taxon>Actinomycetota</taxon>
        <taxon>Thermoleophilia</taxon>
        <taxon>Solirubrobacterales</taxon>
        <taxon>Solirubrobacteraceae</taxon>
        <taxon>Solirubrobacter</taxon>
    </lineage>
</organism>
<proteinExistence type="predicted"/>
<dbReference type="OrthoDB" id="218680at2"/>
<name>A0A660L7F1_9ACTN</name>
<feature type="signal peptide" evidence="2">
    <location>
        <begin position="1"/>
        <end position="22"/>
    </location>
</feature>
<reference evidence="3 4" key="1">
    <citation type="submission" date="2018-10" db="EMBL/GenBank/DDBJ databases">
        <title>Genomic Encyclopedia of Archaeal and Bacterial Type Strains, Phase II (KMG-II): from individual species to whole genera.</title>
        <authorList>
            <person name="Goeker M."/>
        </authorList>
    </citation>
    <scope>NUCLEOTIDE SEQUENCE [LARGE SCALE GENOMIC DNA]</scope>
    <source>
        <strain evidence="3 4">DSM 14954</strain>
    </source>
</reference>
<comment type="caution">
    <text evidence="3">The sequence shown here is derived from an EMBL/GenBank/DDBJ whole genome shotgun (WGS) entry which is preliminary data.</text>
</comment>
<evidence type="ECO:0000256" key="1">
    <source>
        <dbReference type="SAM" id="MobiDB-lite"/>
    </source>
</evidence>
<feature type="compositionally biased region" description="Basic residues" evidence="1">
    <location>
        <begin position="1276"/>
        <end position="1301"/>
    </location>
</feature>
<gene>
    <name evidence="3" type="ORF">C8N24_0221</name>
</gene>
<feature type="compositionally biased region" description="Low complexity" evidence="1">
    <location>
        <begin position="1266"/>
        <end position="1275"/>
    </location>
</feature>
<feature type="chain" id="PRO_5025050706" description="Autotransporter-associated beta strand protein" evidence="2">
    <location>
        <begin position="23"/>
        <end position="1301"/>
    </location>
</feature>
<accession>A0A660L7F1</accession>
<keyword evidence="2" id="KW-0732">Signal</keyword>
<evidence type="ECO:0008006" key="5">
    <source>
        <dbReference type="Google" id="ProtNLM"/>
    </source>
</evidence>
<sequence length="1301" mass="128748">MKRRIALATFAAFAALGGTAQAADITYTGPNGGAWTTAASWSGGSVPGAGDTAIVPSGKQVTLDTTASVARLDLGGTLLGSGTLTMGSGTWSGGSMGGSGTTRVTGTLTHTQNTTLESTRVLAIEGTLELAGAGKYINRNGTPLVRNTGTIKRTAPTGIVEIYAAVENDGLIQNVELEGGGSGSTGAFDGVNLHSGTFELGDGAALASTTLDGGTVNVTGTVTASGAMTTGTVGGAGTLHVNGPFTWSGGSMGGTGTTRVTSTMTHTANTSLADTRTLAIEGTLALAGDGRYINRSGTPLIKNTGTIKRTAPTGPVELYPAVENDGRIENVELEGGGSGSTGEFAGAHLHSGTFELSSGAKLTDAALDGGTVNATGTVTGSGATTMSAGTLGGTGTFVFGGAFAWSGGTMTGAGTTRITGTLTHSANTSLAAGRVLDVVGTLDMAGDARTINGSGGASIHVGGTFKRTGTGANGTTAAVDNDGLVKDIALGGGGKDVSTGEFAGATLKSGTFELGAGAKLTASTVISGATVNGAVGIVTARLEGGTLAAAADITGTLEWTDGKMAGPATTKVAAGATLILNGFSSLTGGRVLENRGVIDARGTSMVFDDFEAPAERIENLGTLTKTAGTSSTIGAPLHNVGTVDGKVGELRLEVGTGEPDTGTFTGADAANRVVFVGERTFTGAVQLPGTVEIADALSVRPGDTLTIAGTVIHRAGALTGNLNVSGRITWDGGRQNGPGTTTVTPTGRIVITPLTSFGCGSASMDDGRVLVNQGLLRLEKGADLGTFEDTRITNAGRIELDTPNDDKCGTSSGIHGDATLLNTGTIEKTGGTSASHLRLVVDNDGTINGPLELESDEAVTHTGAFKDITLGDGVLVVDAGATLTGTTEVAGGELRVLRPVTVATLRQTGGSVTGTGALTVTGSFAWSDGDQTGPGATVLAAGATAAITDDVRLDEDRELRNAGTLTIDDATVWMERGSAVRNTGTLVLDGTAKLDDSAYRFGYGEAGLIHNTGTLRKSGTGSAVAEATIDNDGTVEILDGRLELPELLNWSGPLFGGEGTLAGGTYLVGNGAGLVLPGALKANAARLVLNAGSQVLFTELTGTGVVARDALTGFVRNAAGGTLELAGGRSLTAAGTFANQGVLALGAGSTLNAGGFTQSAGAVLRPTLTAASSGRIAVTGAAQLGGRLDVVAPAAVNGDVPVITGAVAGTFGAVTGGYVPTYGAAAVTVRRTGTAAPKTTTVAAAPEAPAAALPVQAPAFAPPAPAVGKPPVKAKPQAKRKPSAKRKIKTRQKARAKTARR</sequence>